<organism evidence="2">
    <name type="scientific">marine metagenome</name>
    <dbReference type="NCBI Taxonomy" id="408172"/>
    <lineage>
        <taxon>unclassified sequences</taxon>
        <taxon>metagenomes</taxon>
        <taxon>ecological metagenomes</taxon>
    </lineage>
</organism>
<dbReference type="AlphaFoldDB" id="A0A382LCQ7"/>
<reference evidence="2" key="1">
    <citation type="submission" date="2018-05" db="EMBL/GenBank/DDBJ databases">
        <authorList>
            <person name="Lanie J.A."/>
            <person name="Ng W.-L."/>
            <person name="Kazmierczak K.M."/>
            <person name="Andrzejewski T.M."/>
            <person name="Davidsen T.M."/>
            <person name="Wayne K.J."/>
            <person name="Tettelin H."/>
            <person name="Glass J.I."/>
            <person name="Rusch D."/>
            <person name="Podicherti R."/>
            <person name="Tsui H.-C.T."/>
            <person name="Winkler M.E."/>
        </authorList>
    </citation>
    <scope>NUCLEOTIDE SEQUENCE</scope>
</reference>
<feature type="domain" description="Phytase-like" evidence="1">
    <location>
        <begin position="75"/>
        <end position="320"/>
    </location>
</feature>
<dbReference type="InterPro" id="IPR014567">
    <property type="entry name" value="UCP031900"/>
</dbReference>
<evidence type="ECO:0000313" key="2">
    <source>
        <dbReference type="EMBL" id="SVC34419.1"/>
    </source>
</evidence>
<dbReference type="InterPro" id="IPR027372">
    <property type="entry name" value="Phytase-like_dom"/>
</dbReference>
<dbReference type="SUPFAM" id="SSF63829">
    <property type="entry name" value="Calcium-dependent phosphotriesterase"/>
    <property type="match status" value="1"/>
</dbReference>
<gene>
    <name evidence="2" type="ORF">METZ01_LOCUS287273</name>
</gene>
<sequence length="334" mass="37130">MKKLALLTTLVFSVMFSSASYAEVALAENQKFKTADGAINIYTKPVPLNLYDVKLKTVGKLRYRGGIHLYSDNKRFGGLSSLSVSVDRQRLISFSDDGMAFYARLIYDRSGNLVGVKDTYFKPLIGLEGQSLTSKFESDAESMAVGMDGEMIVSFERFHRFWRYRPGSFLPERMPGPEAMLRLPYNKGIEALTYFSKGRLIALSESEFSSNSNSVLGWVGHSKGWIELTYLIGGGYRVTGAATLPNGNIMVLERLFSRGGKNAIRLKSIEAGSIIGGTVLEGKLIAELSSPITIDNFEGIAIREEFKGKAIIYLISDDNFNPEQRTLLMIFEMH</sequence>
<name>A0A382LCQ7_9ZZZZ</name>
<dbReference type="PIRSF" id="PIRSF031900">
    <property type="entry name" value="UCP031900"/>
    <property type="match status" value="1"/>
</dbReference>
<dbReference type="Pfam" id="PF13449">
    <property type="entry name" value="Phytase-like"/>
    <property type="match status" value="1"/>
</dbReference>
<accession>A0A382LCQ7</accession>
<protein>
    <recommendedName>
        <fullName evidence="1">Phytase-like domain-containing protein</fullName>
    </recommendedName>
</protein>
<dbReference type="EMBL" id="UINC01086186">
    <property type="protein sequence ID" value="SVC34419.1"/>
    <property type="molecule type" value="Genomic_DNA"/>
</dbReference>
<evidence type="ECO:0000259" key="1">
    <source>
        <dbReference type="Pfam" id="PF13449"/>
    </source>
</evidence>
<proteinExistence type="predicted"/>